<dbReference type="PROSITE" id="PS50014">
    <property type="entry name" value="BROMODOMAIN_2"/>
    <property type="match status" value="1"/>
</dbReference>
<dbReference type="SMART" id="SM00297">
    <property type="entry name" value="BROMO"/>
    <property type="match status" value="1"/>
</dbReference>
<name>A0A7J6ULL4_PEROL</name>
<protein>
    <recommendedName>
        <fullName evidence="4">Bromo domain-containing protein</fullName>
    </recommendedName>
</protein>
<dbReference type="EMBL" id="JABANO010001744">
    <property type="protein sequence ID" value="KAF4758179.1"/>
    <property type="molecule type" value="Genomic_DNA"/>
</dbReference>
<dbReference type="Gene3D" id="1.20.920.10">
    <property type="entry name" value="Bromodomain-like"/>
    <property type="match status" value="1"/>
</dbReference>
<accession>A0A7J6ULL4</accession>
<dbReference type="InterPro" id="IPR036427">
    <property type="entry name" value="Bromodomain-like_sf"/>
</dbReference>
<feature type="domain" description="Bromo" evidence="4">
    <location>
        <begin position="33"/>
        <end position="132"/>
    </location>
</feature>
<evidence type="ECO:0000313" key="6">
    <source>
        <dbReference type="Proteomes" id="UP000553632"/>
    </source>
</evidence>
<dbReference type="Pfam" id="PF00439">
    <property type="entry name" value="Bromodomain"/>
    <property type="match status" value="1"/>
</dbReference>
<gene>
    <name evidence="5" type="ORF">FOZ63_023828</name>
</gene>
<feature type="compositionally biased region" description="Low complexity" evidence="3">
    <location>
        <begin position="162"/>
        <end position="173"/>
    </location>
</feature>
<feature type="region of interest" description="Disordered" evidence="3">
    <location>
        <begin position="155"/>
        <end position="235"/>
    </location>
</feature>
<comment type="caution">
    <text evidence="5">The sequence shown here is derived from an EMBL/GenBank/DDBJ whole genome shotgun (WGS) entry which is preliminary data.</text>
</comment>
<dbReference type="PANTHER" id="PTHR45926">
    <property type="entry name" value="OSJNBA0053K19.4 PROTEIN"/>
    <property type="match status" value="1"/>
</dbReference>
<dbReference type="InterPro" id="IPR001487">
    <property type="entry name" value="Bromodomain"/>
</dbReference>
<reference evidence="5 6" key="1">
    <citation type="submission" date="2020-04" db="EMBL/GenBank/DDBJ databases">
        <title>Perkinsus olseni comparative genomics.</title>
        <authorList>
            <person name="Bogema D.R."/>
        </authorList>
    </citation>
    <scope>NUCLEOTIDE SEQUENCE [LARGE SCALE GENOMIC DNA]</scope>
    <source>
        <strain evidence="5 6">ATCC PRA-207</strain>
    </source>
</reference>
<evidence type="ECO:0000256" key="3">
    <source>
        <dbReference type="SAM" id="MobiDB-lite"/>
    </source>
</evidence>
<evidence type="ECO:0000313" key="5">
    <source>
        <dbReference type="EMBL" id="KAF4758179.1"/>
    </source>
</evidence>
<keyword evidence="1 2" id="KW-0103">Bromodomain</keyword>
<organism evidence="5 6">
    <name type="scientific">Perkinsus olseni</name>
    <name type="common">Perkinsus atlanticus</name>
    <dbReference type="NCBI Taxonomy" id="32597"/>
    <lineage>
        <taxon>Eukaryota</taxon>
        <taxon>Sar</taxon>
        <taxon>Alveolata</taxon>
        <taxon>Perkinsozoa</taxon>
        <taxon>Perkinsea</taxon>
        <taxon>Perkinsida</taxon>
        <taxon>Perkinsidae</taxon>
        <taxon>Perkinsus</taxon>
    </lineage>
</organism>
<evidence type="ECO:0000259" key="4">
    <source>
        <dbReference type="PROSITE" id="PS50014"/>
    </source>
</evidence>
<proteinExistence type="predicted"/>
<dbReference type="PRINTS" id="PR00503">
    <property type="entry name" value="BROMODOMAIN"/>
</dbReference>
<dbReference type="Proteomes" id="UP000553632">
    <property type="component" value="Unassembled WGS sequence"/>
</dbReference>
<evidence type="ECO:0000256" key="1">
    <source>
        <dbReference type="ARBA" id="ARBA00023117"/>
    </source>
</evidence>
<dbReference type="SUPFAM" id="SSF47370">
    <property type="entry name" value="Bromodomain"/>
    <property type="match status" value="1"/>
</dbReference>
<dbReference type="OMA" id="AHSAMRM"/>
<sequence length="235" mass="26432">MRAAFRTEDQVLAATKITQSIVAGLFEVIESLRGSPDAEDFKEPVKWKELGLHDYPKMIKRPRDLGTVEARLLLTVKSKKFKKHPQAATAKESCMRSFASYRRYTSVLEFFNDLEQIWQNCLTFNDVSSDIAHSAMRMRATCRTRKDTWIHKMVPELVKDGSSPTSVVTPSTSSEKEEVENEDKPSGAKKKGSKAKKDGVDEKRRKKKKTTGTGKSKRVQDSVGRGASFGQEDAL</sequence>
<keyword evidence="6" id="KW-1185">Reference proteome</keyword>
<evidence type="ECO:0000256" key="2">
    <source>
        <dbReference type="PROSITE-ProRule" id="PRU00035"/>
    </source>
</evidence>
<dbReference type="AlphaFoldDB" id="A0A7J6ULL4"/>